<keyword evidence="3" id="KW-1185">Reference proteome</keyword>
<dbReference type="EMBL" id="JANPWB010000006">
    <property type="protein sequence ID" value="KAJ1177988.1"/>
    <property type="molecule type" value="Genomic_DNA"/>
</dbReference>
<organism evidence="2 3">
    <name type="scientific">Pleurodeles waltl</name>
    <name type="common">Iberian ribbed newt</name>
    <dbReference type="NCBI Taxonomy" id="8319"/>
    <lineage>
        <taxon>Eukaryota</taxon>
        <taxon>Metazoa</taxon>
        <taxon>Chordata</taxon>
        <taxon>Craniata</taxon>
        <taxon>Vertebrata</taxon>
        <taxon>Euteleostomi</taxon>
        <taxon>Amphibia</taxon>
        <taxon>Batrachia</taxon>
        <taxon>Caudata</taxon>
        <taxon>Salamandroidea</taxon>
        <taxon>Salamandridae</taxon>
        <taxon>Pleurodelinae</taxon>
        <taxon>Pleurodeles</taxon>
    </lineage>
</organism>
<accession>A0AAV7TNJ0</accession>
<evidence type="ECO:0000313" key="2">
    <source>
        <dbReference type="EMBL" id="KAJ1177988.1"/>
    </source>
</evidence>
<feature type="compositionally biased region" description="Polar residues" evidence="1">
    <location>
        <begin position="137"/>
        <end position="147"/>
    </location>
</feature>
<feature type="region of interest" description="Disordered" evidence="1">
    <location>
        <begin position="134"/>
        <end position="187"/>
    </location>
</feature>
<sequence>MAEESKVQVALALLRQAGRMDLVREEAFAPGRPARRTSAGVAAAVMACLPLRAGHGVQVRGVGRGAGGPESGVAVGQGEGGPGSGRRALGCRGLPLGRGALGLRVGAVERPAASGEARLPVARVGKRRIEAPGAAFKQQQGKASISGLTGLEGPVSKGHGGGHRSWGKRGGGKGCAEKGWTSLRAGG</sequence>
<reference evidence="2" key="1">
    <citation type="journal article" date="2022" name="bioRxiv">
        <title>Sequencing and chromosome-scale assembly of the giantPleurodeles waltlgenome.</title>
        <authorList>
            <person name="Brown T."/>
            <person name="Elewa A."/>
            <person name="Iarovenko S."/>
            <person name="Subramanian E."/>
            <person name="Araus A.J."/>
            <person name="Petzold A."/>
            <person name="Susuki M."/>
            <person name="Suzuki K.-i.T."/>
            <person name="Hayashi T."/>
            <person name="Toyoda A."/>
            <person name="Oliveira C."/>
            <person name="Osipova E."/>
            <person name="Leigh N.D."/>
            <person name="Simon A."/>
            <person name="Yun M.H."/>
        </authorList>
    </citation>
    <scope>NUCLEOTIDE SEQUENCE</scope>
    <source>
        <strain evidence="2">20211129_DDA</strain>
        <tissue evidence="2">Liver</tissue>
    </source>
</reference>
<gene>
    <name evidence="2" type="ORF">NDU88_003238</name>
</gene>
<dbReference type="Proteomes" id="UP001066276">
    <property type="component" value="Chromosome 3_2"/>
</dbReference>
<feature type="compositionally biased region" description="Basic residues" evidence="1">
    <location>
        <begin position="160"/>
        <end position="171"/>
    </location>
</feature>
<comment type="caution">
    <text evidence="2">The sequence shown here is derived from an EMBL/GenBank/DDBJ whole genome shotgun (WGS) entry which is preliminary data.</text>
</comment>
<protein>
    <submittedName>
        <fullName evidence="2">Uncharacterized protein</fullName>
    </submittedName>
</protein>
<proteinExistence type="predicted"/>
<evidence type="ECO:0000313" key="3">
    <source>
        <dbReference type="Proteomes" id="UP001066276"/>
    </source>
</evidence>
<name>A0AAV7TNJ0_PLEWA</name>
<evidence type="ECO:0000256" key="1">
    <source>
        <dbReference type="SAM" id="MobiDB-lite"/>
    </source>
</evidence>
<dbReference type="AlphaFoldDB" id="A0AAV7TNJ0"/>